<dbReference type="Proteomes" id="UP001418222">
    <property type="component" value="Unassembled WGS sequence"/>
</dbReference>
<evidence type="ECO:0000313" key="1">
    <source>
        <dbReference type="EMBL" id="KAK8940646.1"/>
    </source>
</evidence>
<dbReference type="EMBL" id="JBBWWQ010000008">
    <property type="protein sequence ID" value="KAK8940646.1"/>
    <property type="molecule type" value="Genomic_DNA"/>
</dbReference>
<accession>A0AAP0BIF2</accession>
<keyword evidence="2" id="KW-1185">Reference proteome</keyword>
<protein>
    <submittedName>
        <fullName evidence="1">Uncharacterized protein</fullName>
    </submittedName>
</protein>
<evidence type="ECO:0000313" key="2">
    <source>
        <dbReference type="Proteomes" id="UP001418222"/>
    </source>
</evidence>
<name>A0AAP0BIF2_9ASPA</name>
<organism evidence="1 2">
    <name type="scientific">Platanthera zijinensis</name>
    <dbReference type="NCBI Taxonomy" id="2320716"/>
    <lineage>
        <taxon>Eukaryota</taxon>
        <taxon>Viridiplantae</taxon>
        <taxon>Streptophyta</taxon>
        <taxon>Embryophyta</taxon>
        <taxon>Tracheophyta</taxon>
        <taxon>Spermatophyta</taxon>
        <taxon>Magnoliopsida</taxon>
        <taxon>Liliopsida</taxon>
        <taxon>Asparagales</taxon>
        <taxon>Orchidaceae</taxon>
        <taxon>Orchidoideae</taxon>
        <taxon>Orchideae</taxon>
        <taxon>Orchidinae</taxon>
        <taxon>Platanthera</taxon>
    </lineage>
</organism>
<proteinExistence type="predicted"/>
<dbReference type="AlphaFoldDB" id="A0AAP0BIF2"/>
<comment type="caution">
    <text evidence="1">The sequence shown here is derived from an EMBL/GenBank/DDBJ whole genome shotgun (WGS) entry which is preliminary data.</text>
</comment>
<gene>
    <name evidence="1" type="ORF">KSP39_PZI010061</name>
</gene>
<reference evidence="1 2" key="1">
    <citation type="journal article" date="2022" name="Nat. Plants">
        <title>Genomes of leafy and leafless Platanthera orchids illuminate the evolution of mycoheterotrophy.</title>
        <authorList>
            <person name="Li M.H."/>
            <person name="Liu K.W."/>
            <person name="Li Z."/>
            <person name="Lu H.C."/>
            <person name="Ye Q.L."/>
            <person name="Zhang D."/>
            <person name="Wang J.Y."/>
            <person name="Li Y.F."/>
            <person name="Zhong Z.M."/>
            <person name="Liu X."/>
            <person name="Yu X."/>
            <person name="Liu D.K."/>
            <person name="Tu X.D."/>
            <person name="Liu B."/>
            <person name="Hao Y."/>
            <person name="Liao X.Y."/>
            <person name="Jiang Y.T."/>
            <person name="Sun W.H."/>
            <person name="Chen J."/>
            <person name="Chen Y.Q."/>
            <person name="Ai Y."/>
            <person name="Zhai J.W."/>
            <person name="Wu S.S."/>
            <person name="Zhou Z."/>
            <person name="Hsiao Y.Y."/>
            <person name="Wu W.L."/>
            <person name="Chen Y.Y."/>
            <person name="Lin Y.F."/>
            <person name="Hsu J.L."/>
            <person name="Li C.Y."/>
            <person name="Wang Z.W."/>
            <person name="Zhao X."/>
            <person name="Zhong W.Y."/>
            <person name="Ma X.K."/>
            <person name="Ma L."/>
            <person name="Huang J."/>
            <person name="Chen G.Z."/>
            <person name="Huang M.Z."/>
            <person name="Huang L."/>
            <person name="Peng D.H."/>
            <person name="Luo Y.B."/>
            <person name="Zou S.Q."/>
            <person name="Chen S.P."/>
            <person name="Lan S."/>
            <person name="Tsai W.C."/>
            <person name="Van de Peer Y."/>
            <person name="Liu Z.J."/>
        </authorList>
    </citation>
    <scope>NUCLEOTIDE SEQUENCE [LARGE SCALE GENOMIC DNA]</scope>
    <source>
        <strain evidence="1">Lor287</strain>
    </source>
</reference>
<sequence>MCRCVCVWVCDCVCDGTHVDTCIAVGQQVPYIGRRGNPTQNVMAACDFNMCFTFIIAGLEGSQGRQETTLTLQVE</sequence>